<dbReference type="InterPro" id="IPR058210">
    <property type="entry name" value="SACS/Nov_dom"/>
</dbReference>
<evidence type="ECO:0000313" key="3">
    <source>
        <dbReference type="Proteomes" id="UP000807306"/>
    </source>
</evidence>
<dbReference type="PANTHER" id="PTHR15600:SF42">
    <property type="entry name" value="SACSIN"/>
    <property type="match status" value="1"/>
</dbReference>
<dbReference type="InterPro" id="IPR000210">
    <property type="entry name" value="BTB/POZ_dom"/>
</dbReference>
<dbReference type="SUPFAM" id="SSF54695">
    <property type="entry name" value="POZ domain"/>
    <property type="match status" value="1"/>
</dbReference>
<accession>A0A9P6E5I5</accession>
<sequence length="2663" mass="299378">MPRSAKEQVDITALIRGILNGYPGNSAIFREYLQNSDDAKATKQIFILDERVYPSQTVCDPILNEAQGPALLAVNDGLLTLSDWESLRKIHSSSKKSDETQTGKNGLGFRASYHLTENPHVLSGDTLMILDPHHRFAGELAGGLDISVTKEGVDFIDQLQPLKAVVADPLQEFEGTAFRLPLRTASQARQSKIKEEPTSVSEIRDLLHNFGTNELEDAILFLKHITTIEIRHISPDGRDQMVGKVSITPRPTSANQGSFTRTTTLDKDGVESSRSWNFQEFALEKEQAISLMSERLGYDVGDALAADKLVPSIELATTLEGAPIRGSLYTLLPLPIRTGFPVHINAVFALTPDRQSLKNMDEVGTAESRERRLVEWNNAILNTWTPDAWARLLEKTSANSPGSAWSVWPPDSRLPYWNYLLRHLIEQLIARKVDVFPVVGATATCINLNNPNVLLAPQDSPLDLSPLLELGLKIVQPPSHILSILQTSNICAQVLSPQTLHGVLVDGYEKQQWQDVEAQYLRPVIDYLVFSSSHPCLNYIAHLPWFTASDGSPTAIQPAGFNQVFIVPASQHEAELFMGSNVLAWDSMDEQLRTTLLRSAGSVLGARGIQTSDVISVLSRRFSAATQGSSDYDWIFDFWKWLEGSKVTLRKTILTHSQMKVLNVLPSSSNKLRKISEKIAQFDSHDSSSASWRRLGVPILHNDISATIISLLLGHGFLETPQTTGFIPFVLNHVDIEVSLRPDEVTAIRRSLHASIVRQRPKLSRSNKENFAQLPIFATRPHGGGQSLWASVSGPRVQVLLDDGFPLPIQRPPTVYIDVRDRETECFIELLEGHNLKTDLEILRIAMDNWAHQPPNSIKLFVEQILNRSRHLSRSDKARLRDLPFVTVNGTKVLQPPRGLIDPRSELAPLYDGETGKTPVGSFAKEYLPDLQNLGFLSSTLNVDIVEERLTYFSDTADSNYFQKATTFIKLLDQRWDSSFATTLSKYHSVSWLPLSASQRTSPLKSRDQYTSMQVSPYLYDLVLRILDTIYISNSSFRVSLGWSDAVPVDLVIEQLQAAVALPSSSDQYERLRTLLVYLGQRHSKSALSSLQVLTLQEAIEGRHWIPIVGSASETVSTEYALLEEINLKHPFRQARQDIPRSLLQALGCSERPNLKSLLGVLGQYNTLKSWNVQTVVAILEEIAEHHPSVSLSSITIPTEGLQNQPLDLVYYPDIGGCILPSELADRLPVHSSLSRSLCEKLQIPSLTALLLELNDEAFDEDEQMGEDLGTRIHGFLKEYDITYAFNEFLANADDARAGEVRVTLDCRRILNKYSVSGFISPNFVDVLSRPTLYLFNDGKMNEQDFKGLRRVGQGGKTDQTETHGRHGLGALAFYYFTDIVTVISGEHVMILDPSGKYLPPNRGQKRTSLSRHIRDFLRQYPQQLKRYLPHDLQLDGSEPFNGTLFCLPLNQNLSGSSCDVSRVQMLLEKSYRELSQNAFFFTSLAKITAQIHHEFDAEEVQNVWTFSAEREHQNSTSSSKLRYHHIKLFLESEQQDWLVLASRGIDIPEVHSTTATGLKLTSSGFSVQIAVQTSPRRSKPDFGWLFSTLRLPRRSSLPFHLNARFAISSNRQSIVLDSPDSQKMRDAKSAFNAWIFAEVVPALYLNALEHFVAIGTPRDLSSRRWWLLEPGVDDGISRVVSESFLKLLTLTDIPLFRTVNGCLISFKKAVFESKKEEDAHIASLLKILEAERLVLGYSTLSRFNQATLVDASYVAGIMKMTSLESVAELCQKKKLFVEDLIDILLYICQTHITPGLPLLMLSSNIVASIPGASAAPIYFSHIAGHAKLFISTPFLHIKFSSPSIPAIWTPEINVVPLTPEAIPDIIEQELENLTDTQTRDAFLKQFWDAYHGLPGPPEISTFKRPSLRILALTTGDYISLDSCNSERVVYLASNERAQKFGPALEGLGLHVLRHEKNSYLKSYLSANFPDPEVNVLQCLATKNITSFHALSEKLRKSLAEWLKDYIRLSVFQWRRLGDSAADINKNHLYRLQIWDAKSTRGAALRSVEQMQILPGLISAESISPFLRPNIAIAQESTHLAALKMFCLSRDTDANVCMSISDILNSIIIPNGVVNTSKIREYRHLFSNILSQFNHSILSSVVHRLQLVDLNGEFRQLTDLYDHSEPLFESCLSFTSRPQFMHPVLRDINLPLIRRLGLIHQVSLATFRTCVRALEAAIVRYPERDLDEDPEPSRDALRDLSRVAFECFTSRMPRIVMRNQSSWESLDTIQFVRVKDSRRQGASYPADLFCEFSINEFASPSECVLPKYEAIAWTQRALFFHEPTDDLTALHQTLGVPKTREVVAHLRVLTLRVARSHPGNLTLLSDLTATYKWLNDHADDARESLLLMEDQDIFLNVDDPITSPWPAGWVSAKKIVLNLSYDWGAFKHVRRFLEAFPNLLRAAGCRGRVETNLTTPSVPIATTSTSSSIMKNFNDMRIAGELTDIELVPMYVLKDQARIGLDEDDVDVEMEVDPSPSGDYQAHRAYLAATVPHLRSLANFRQDTKFKFFGSKFGARAVLDFIYTGDFSYEPPAIKPGDPVEPVEDLLYELLELLSIANEWQYPDLTSQIEKHILHKYNLVNFLFFHHAAMLQKAREYNAKNLEKALLKWAEENYELLQGLPKS</sequence>
<dbReference type="InterPro" id="IPR052972">
    <property type="entry name" value="Sacsin_chaperone_reg"/>
</dbReference>
<proteinExistence type="predicted"/>
<dbReference type="InterPro" id="IPR036890">
    <property type="entry name" value="HATPase_C_sf"/>
</dbReference>
<protein>
    <recommendedName>
        <fullName evidence="1">BTB domain-containing protein</fullName>
    </recommendedName>
</protein>
<dbReference type="PROSITE" id="PS50097">
    <property type="entry name" value="BTB"/>
    <property type="match status" value="1"/>
</dbReference>
<reference evidence="2" key="1">
    <citation type="submission" date="2020-11" db="EMBL/GenBank/DDBJ databases">
        <authorList>
            <consortium name="DOE Joint Genome Institute"/>
            <person name="Ahrendt S."/>
            <person name="Riley R."/>
            <person name="Andreopoulos W."/>
            <person name="Labutti K."/>
            <person name="Pangilinan J."/>
            <person name="Ruiz-Duenas F.J."/>
            <person name="Barrasa J.M."/>
            <person name="Sanchez-Garcia M."/>
            <person name="Camarero S."/>
            <person name="Miyauchi S."/>
            <person name="Serrano A."/>
            <person name="Linde D."/>
            <person name="Babiker R."/>
            <person name="Drula E."/>
            <person name="Ayuso-Fernandez I."/>
            <person name="Pacheco R."/>
            <person name="Padilla G."/>
            <person name="Ferreira P."/>
            <person name="Barriuso J."/>
            <person name="Kellner H."/>
            <person name="Castanera R."/>
            <person name="Alfaro M."/>
            <person name="Ramirez L."/>
            <person name="Pisabarro A.G."/>
            <person name="Kuo A."/>
            <person name="Tritt A."/>
            <person name="Lipzen A."/>
            <person name="He G."/>
            <person name="Yan M."/>
            <person name="Ng V."/>
            <person name="Cullen D."/>
            <person name="Martin F."/>
            <person name="Rosso M.-N."/>
            <person name="Henrissat B."/>
            <person name="Hibbett D."/>
            <person name="Martinez A.T."/>
            <person name="Grigoriev I.V."/>
        </authorList>
    </citation>
    <scope>NUCLEOTIDE SEQUENCE</scope>
    <source>
        <strain evidence="2">CBS 506.95</strain>
    </source>
</reference>
<dbReference type="Gene3D" id="3.30.710.10">
    <property type="entry name" value="Potassium Channel Kv1.1, Chain A"/>
    <property type="match status" value="1"/>
</dbReference>
<feature type="domain" description="BTB" evidence="1">
    <location>
        <begin position="2506"/>
        <end position="2571"/>
    </location>
</feature>
<dbReference type="NCBIfam" id="NF047352">
    <property type="entry name" value="P_loop_sacsin"/>
    <property type="match status" value="1"/>
</dbReference>
<dbReference type="SUPFAM" id="SSF55874">
    <property type="entry name" value="ATPase domain of HSP90 chaperone/DNA topoisomerase II/histidine kinase"/>
    <property type="match status" value="2"/>
</dbReference>
<dbReference type="GO" id="GO:0030544">
    <property type="term" value="F:Hsp70 protein binding"/>
    <property type="evidence" value="ECO:0007669"/>
    <property type="project" value="TreeGrafter"/>
</dbReference>
<dbReference type="Pfam" id="PF25794">
    <property type="entry name" value="SACS"/>
    <property type="match status" value="2"/>
</dbReference>
<dbReference type="InterPro" id="IPR011333">
    <property type="entry name" value="SKP1/BTB/POZ_sf"/>
</dbReference>
<name>A0A9P6E5I5_9AGAR</name>
<organism evidence="2 3">
    <name type="scientific">Crepidotus variabilis</name>
    <dbReference type="NCBI Taxonomy" id="179855"/>
    <lineage>
        <taxon>Eukaryota</taxon>
        <taxon>Fungi</taxon>
        <taxon>Dikarya</taxon>
        <taxon>Basidiomycota</taxon>
        <taxon>Agaricomycotina</taxon>
        <taxon>Agaricomycetes</taxon>
        <taxon>Agaricomycetidae</taxon>
        <taxon>Agaricales</taxon>
        <taxon>Agaricineae</taxon>
        <taxon>Crepidotaceae</taxon>
        <taxon>Crepidotus</taxon>
    </lineage>
</organism>
<dbReference type="Proteomes" id="UP000807306">
    <property type="component" value="Unassembled WGS sequence"/>
</dbReference>
<comment type="caution">
    <text evidence="2">The sequence shown here is derived from an EMBL/GenBank/DDBJ whole genome shotgun (WGS) entry which is preliminary data.</text>
</comment>
<evidence type="ECO:0000259" key="1">
    <source>
        <dbReference type="PROSITE" id="PS50097"/>
    </source>
</evidence>
<gene>
    <name evidence="2" type="ORF">CPB83DRAFT_911009</name>
</gene>
<dbReference type="PANTHER" id="PTHR15600">
    <property type="entry name" value="SACSIN"/>
    <property type="match status" value="1"/>
</dbReference>
<dbReference type="OrthoDB" id="1262810at2759"/>
<evidence type="ECO:0000313" key="2">
    <source>
        <dbReference type="EMBL" id="KAF9522956.1"/>
    </source>
</evidence>
<keyword evidence="3" id="KW-1185">Reference proteome</keyword>
<dbReference type="EMBL" id="MU157929">
    <property type="protein sequence ID" value="KAF9522956.1"/>
    <property type="molecule type" value="Genomic_DNA"/>
</dbReference>